<dbReference type="Proteomes" id="UP000276133">
    <property type="component" value="Unassembled WGS sequence"/>
</dbReference>
<feature type="transmembrane region" description="Helical" evidence="1">
    <location>
        <begin position="70"/>
        <end position="90"/>
    </location>
</feature>
<gene>
    <name evidence="2" type="ORF">BpHYR1_051715</name>
</gene>
<proteinExistence type="predicted"/>
<evidence type="ECO:0000313" key="2">
    <source>
        <dbReference type="EMBL" id="RNA11621.1"/>
    </source>
</evidence>
<keyword evidence="3" id="KW-1185">Reference proteome</keyword>
<accession>A0A3M7QKS1</accession>
<evidence type="ECO:0000256" key="1">
    <source>
        <dbReference type="SAM" id="Phobius"/>
    </source>
</evidence>
<reference evidence="2 3" key="1">
    <citation type="journal article" date="2018" name="Sci. Rep.">
        <title>Genomic signatures of local adaptation to the degree of environmental predictability in rotifers.</title>
        <authorList>
            <person name="Franch-Gras L."/>
            <person name="Hahn C."/>
            <person name="Garcia-Roger E.M."/>
            <person name="Carmona M.J."/>
            <person name="Serra M."/>
            <person name="Gomez A."/>
        </authorList>
    </citation>
    <scope>NUCLEOTIDE SEQUENCE [LARGE SCALE GENOMIC DNA]</scope>
    <source>
        <strain evidence="2">HYR1</strain>
    </source>
</reference>
<dbReference type="AlphaFoldDB" id="A0A3M7QKS1"/>
<evidence type="ECO:0000313" key="3">
    <source>
        <dbReference type="Proteomes" id="UP000276133"/>
    </source>
</evidence>
<name>A0A3M7QKS1_BRAPC</name>
<organism evidence="2 3">
    <name type="scientific">Brachionus plicatilis</name>
    <name type="common">Marine rotifer</name>
    <name type="synonym">Brachionus muelleri</name>
    <dbReference type="NCBI Taxonomy" id="10195"/>
    <lineage>
        <taxon>Eukaryota</taxon>
        <taxon>Metazoa</taxon>
        <taxon>Spiralia</taxon>
        <taxon>Gnathifera</taxon>
        <taxon>Rotifera</taxon>
        <taxon>Eurotatoria</taxon>
        <taxon>Monogononta</taxon>
        <taxon>Pseudotrocha</taxon>
        <taxon>Ploima</taxon>
        <taxon>Brachionidae</taxon>
        <taxon>Brachionus</taxon>
    </lineage>
</organism>
<keyword evidence="1" id="KW-1133">Transmembrane helix</keyword>
<dbReference type="EMBL" id="REGN01005906">
    <property type="protein sequence ID" value="RNA11621.1"/>
    <property type="molecule type" value="Genomic_DNA"/>
</dbReference>
<protein>
    <submittedName>
        <fullName evidence="2">Uncharacterized protein</fullName>
    </submittedName>
</protein>
<keyword evidence="1" id="KW-0472">Membrane</keyword>
<keyword evidence="1" id="KW-0812">Transmembrane</keyword>
<comment type="caution">
    <text evidence="2">The sequence shown here is derived from an EMBL/GenBank/DDBJ whole genome shotgun (WGS) entry which is preliminary data.</text>
</comment>
<sequence length="107" mass="12696">MSLNRSMEDGFRLEYYLGRMKRRKIMESKFLKRHVLKDSLLSSLFLISEIIELILELKKKGTTKISLLKLSRIIFFIFIIILFLNNFLLLDTKFCFPIGFNVKSLKS</sequence>